<reference evidence="2" key="1">
    <citation type="submission" date="2023-05" db="EMBL/GenBank/DDBJ databases">
        <authorList>
            <person name="Stuckert A."/>
        </authorList>
    </citation>
    <scope>NUCLEOTIDE SEQUENCE</scope>
</reference>
<keyword evidence="3" id="KW-1185">Reference proteome</keyword>
<comment type="caution">
    <text evidence="2">The sequence shown here is derived from an EMBL/GenBank/DDBJ whole genome shotgun (WGS) entry which is preliminary data.</text>
</comment>
<evidence type="ECO:0000313" key="3">
    <source>
        <dbReference type="Proteomes" id="UP001162483"/>
    </source>
</evidence>
<feature type="region of interest" description="Disordered" evidence="1">
    <location>
        <begin position="52"/>
        <end position="79"/>
    </location>
</feature>
<gene>
    <name evidence="2" type="ORF">SPARVUS_LOCUS8063466</name>
</gene>
<feature type="non-terminal residue" evidence="2">
    <location>
        <position position="79"/>
    </location>
</feature>
<proteinExistence type="predicted"/>
<accession>A0ABN9DUC6</accession>
<sequence>MGVSKFPGERTLKMQAGHRKSSRDKMYVKCFESKMTVFKIFKFSTGFGPRMSRCSQGAEHGSRMQASAGGDGRGRCRGS</sequence>
<evidence type="ECO:0000256" key="1">
    <source>
        <dbReference type="SAM" id="MobiDB-lite"/>
    </source>
</evidence>
<organism evidence="2 3">
    <name type="scientific">Staurois parvus</name>
    <dbReference type="NCBI Taxonomy" id="386267"/>
    <lineage>
        <taxon>Eukaryota</taxon>
        <taxon>Metazoa</taxon>
        <taxon>Chordata</taxon>
        <taxon>Craniata</taxon>
        <taxon>Vertebrata</taxon>
        <taxon>Euteleostomi</taxon>
        <taxon>Amphibia</taxon>
        <taxon>Batrachia</taxon>
        <taxon>Anura</taxon>
        <taxon>Neobatrachia</taxon>
        <taxon>Ranoidea</taxon>
        <taxon>Ranidae</taxon>
        <taxon>Staurois</taxon>
    </lineage>
</organism>
<dbReference type="EMBL" id="CATNWA010014699">
    <property type="protein sequence ID" value="CAI9574906.1"/>
    <property type="molecule type" value="Genomic_DNA"/>
</dbReference>
<dbReference type="Proteomes" id="UP001162483">
    <property type="component" value="Unassembled WGS sequence"/>
</dbReference>
<feature type="region of interest" description="Disordered" evidence="1">
    <location>
        <begin position="1"/>
        <end position="21"/>
    </location>
</feature>
<evidence type="ECO:0000313" key="2">
    <source>
        <dbReference type="EMBL" id="CAI9574906.1"/>
    </source>
</evidence>
<protein>
    <submittedName>
        <fullName evidence="2">Uncharacterized protein</fullName>
    </submittedName>
</protein>
<name>A0ABN9DUC6_9NEOB</name>